<feature type="region of interest" description="Disordered" evidence="1">
    <location>
        <begin position="1"/>
        <end position="34"/>
    </location>
</feature>
<dbReference type="InterPro" id="IPR048683">
    <property type="entry name" value="Sf6_terminase"/>
</dbReference>
<organism evidence="2 3">
    <name type="scientific">Acetobacter suratthaniensis</name>
    <dbReference type="NCBI Taxonomy" id="1502841"/>
    <lineage>
        <taxon>Bacteria</taxon>
        <taxon>Pseudomonadati</taxon>
        <taxon>Pseudomonadota</taxon>
        <taxon>Alphaproteobacteria</taxon>
        <taxon>Acetobacterales</taxon>
        <taxon>Acetobacteraceae</taxon>
        <taxon>Acetobacter</taxon>
    </lineage>
</organism>
<dbReference type="Pfam" id="PF20901">
    <property type="entry name" value="Sf6_terminase"/>
    <property type="match status" value="1"/>
</dbReference>
<evidence type="ECO:0000313" key="2">
    <source>
        <dbReference type="EMBL" id="MBO1329257.1"/>
    </source>
</evidence>
<evidence type="ECO:0000313" key="3">
    <source>
        <dbReference type="Proteomes" id="UP000664399"/>
    </source>
</evidence>
<evidence type="ECO:0000256" key="1">
    <source>
        <dbReference type="SAM" id="MobiDB-lite"/>
    </source>
</evidence>
<feature type="compositionally biased region" description="Basic and acidic residues" evidence="1">
    <location>
        <begin position="131"/>
        <end position="146"/>
    </location>
</feature>
<feature type="compositionally biased region" description="Pro residues" evidence="1">
    <location>
        <begin position="170"/>
        <end position="182"/>
    </location>
</feature>
<dbReference type="Proteomes" id="UP000664399">
    <property type="component" value="Unassembled WGS sequence"/>
</dbReference>
<dbReference type="Gene3D" id="1.10.10.60">
    <property type="entry name" value="Homeodomain-like"/>
    <property type="match status" value="1"/>
</dbReference>
<comment type="caution">
    <text evidence="2">The sequence shown here is derived from an EMBL/GenBank/DDBJ whole genome shotgun (WGS) entry which is preliminary data.</text>
</comment>
<accession>A0ABS3LPI8</accession>
<reference evidence="2 3" key="1">
    <citation type="submission" date="2021-03" db="EMBL/GenBank/DDBJ databases">
        <title>The complete genome sequence of Acetobacter suratthaniensis TBRC 1719.</title>
        <authorList>
            <person name="Charoenyingcharoen P."/>
            <person name="Yukphan P."/>
        </authorList>
    </citation>
    <scope>NUCLEOTIDE SEQUENCE [LARGE SCALE GENOMIC DNA]</scope>
    <source>
        <strain evidence="2 3">TBRC 1719</strain>
    </source>
</reference>
<feature type="compositionally biased region" description="Basic and acidic residues" evidence="1">
    <location>
        <begin position="1"/>
        <end position="11"/>
    </location>
</feature>
<proteinExistence type="predicted"/>
<name>A0ABS3LPI8_9PROT</name>
<sequence>MSRQDMDRPDAGRAGGQEADTAPPSPKPCPPDPALTAAQWRLVLSLTEEGCSLREIAERPDMPDWQVLRRSVRGSGARAAGFARARMLAAEAFEDRLIKELETIKGEDTAAMRLRIDTLKWLMARRAPARYGEKADEADTRPERPATVRRVIIDPAPLTAGSLTARTPTPEGPSTPQPAPPP</sequence>
<keyword evidence="3" id="KW-1185">Reference proteome</keyword>
<dbReference type="RefSeq" id="WP_207855118.1">
    <property type="nucleotide sequence ID" value="NZ_JAFVMG010000016.1"/>
</dbReference>
<feature type="region of interest" description="Disordered" evidence="1">
    <location>
        <begin position="130"/>
        <end position="182"/>
    </location>
</feature>
<gene>
    <name evidence="2" type="ORF">J2D75_12330</name>
</gene>
<feature type="compositionally biased region" description="Pro residues" evidence="1">
    <location>
        <begin position="23"/>
        <end position="33"/>
    </location>
</feature>
<dbReference type="EMBL" id="JAFVMG010000016">
    <property type="protein sequence ID" value="MBO1329257.1"/>
    <property type="molecule type" value="Genomic_DNA"/>
</dbReference>
<protein>
    <submittedName>
        <fullName evidence="2">Uncharacterized protein</fullName>
    </submittedName>
</protein>